<dbReference type="PANTHER" id="PTHR35814">
    <property type="match status" value="1"/>
</dbReference>
<dbReference type="PANTHER" id="PTHR35814:SF1">
    <property type="entry name" value="GLUTATHIONE S-TRANSFERASE-RELATED"/>
    <property type="match status" value="1"/>
</dbReference>
<organism evidence="6 7">
    <name type="scientific">Phenylobacterium hankyongense</name>
    <dbReference type="NCBI Taxonomy" id="1813876"/>
    <lineage>
        <taxon>Bacteria</taxon>
        <taxon>Pseudomonadati</taxon>
        <taxon>Pseudomonadota</taxon>
        <taxon>Alphaproteobacteria</taxon>
        <taxon>Caulobacterales</taxon>
        <taxon>Caulobacteraceae</taxon>
        <taxon>Phenylobacterium</taxon>
    </lineage>
</organism>
<feature type="transmembrane region" description="Helical" evidence="5">
    <location>
        <begin position="65"/>
        <end position="90"/>
    </location>
</feature>
<feature type="transmembrane region" description="Helical" evidence="5">
    <location>
        <begin position="6"/>
        <end position="29"/>
    </location>
</feature>
<reference evidence="7" key="1">
    <citation type="submission" date="2018-05" db="EMBL/GenBank/DDBJ databases">
        <authorList>
            <person name="Li X."/>
        </authorList>
    </citation>
    <scope>NUCLEOTIDE SEQUENCE [LARGE SCALE GENOMIC DNA]</scope>
    <source>
        <strain evidence="7">HKS-05</strain>
    </source>
</reference>
<comment type="subcellular location">
    <subcellularLocation>
        <location evidence="1">Membrane</location>
    </subcellularLocation>
</comment>
<feature type="transmembrane region" description="Helical" evidence="5">
    <location>
        <begin position="110"/>
        <end position="132"/>
    </location>
</feature>
<keyword evidence="6" id="KW-0808">Transferase</keyword>
<dbReference type="Gene3D" id="1.20.120.550">
    <property type="entry name" value="Membrane associated eicosanoid/glutathione metabolism-like domain"/>
    <property type="match status" value="1"/>
</dbReference>
<dbReference type="EMBL" id="QFYP01000001">
    <property type="protein sequence ID" value="RAK60017.1"/>
    <property type="molecule type" value="Genomic_DNA"/>
</dbReference>
<accession>A0A328AZJ2</accession>
<keyword evidence="2 5" id="KW-0812">Transmembrane</keyword>
<evidence type="ECO:0000256" key="5">
    <source>
        <dbReference type="SAM" id="Phobius"/>
    </source>
</evidence>
<dbReference type="RefSeq" id="WP_111457310.1">
    <property type="nucleotide sequence ID" value="NZ_QFYP01000001.1"/>
</dbReference>
<sequence length="133" mass="13666">MEVTASAHAAALWVGLHLVLLLVLSVLVVRQRRRHQVALGDGDVPQLAQAIRAFGNATEYVPAGLAALAVLAMVGAPPMVVHVVGLVLLAGRVVHAVGLSRSGGASLPRAAGVLLTWIAYIAAAVALLFYAIP</sequence>
<dbReference type="Pfam" id="PF01124">
    <property type="entry name" value="MAPEG"/>
    <property type="match status" value="1"/>
</dbReference>
<keyword evidence="3 5" id="KW-1133">Transmembrane helix</keyword>
<dbReference type="SUPFAM" id="SSF161084">
    <property type="entry name" value="MAPEG domain-like"/>
    <property type="match status" value="1"/>
</dbReference>
<gene>
    <name evidence="6" type="ORF">DJ021_09480</name>
</gene>
<evidence type="ECO:0000256" key="4">
    <source>
        <dbReference type="ARBA" id="ARBA00023136"/>
    </source>
</evidence>
<evidence type="ECO:0000256" key="2">
    <source>
        <dbReference type="ARBA" id="ARBA00022692"/>
    </source>
</evidence>
<dbReference type="GO" id="GO:0016020">
    <property type="term" value="C:membrane"/>
    <property type="evidence" value="ECO:0007669"/>
    <property type="project" value="UniProtKB-SubCell"/>
</dbReference>
<evidence type="ECO:0000313" key="7">
    <source>
        <dbReference type="Proteomes" id="UP000249842"/>
    </source>
</evidence>
<comment type="caution">
    <text evidence="6">The sequence shown here is derived from an EMBL/GenBank/DDBJ whole genome shotgun (WGS) entry which is preliminary data.</text>
</comment>
<dbReference type="InterPro" id="IPR001129">
    <property type="entry name" value="Membr-assoc_MAPEG"/>
</dbReference>
<protein>
    <submittedName>
        <fullName evidence="6">Glutathione S-transferase</fullName>
    </submittedName>
</protein>
<dbReference type="InterPro" id="IPR023352">
    <property type="entry name" value="MAPEG-like_dom_sf"/>
</dbReference>
<dbReference type="Proteomes" id="UP000249842">
    <property type="component" value="Unassembled WGS sequence"/>
</dbReference>
<evidence type="ECO:0000256" key="1">
    <source>
        <dbReference type="ARBA" id="ARBA00004370"/>
    </source>
</evidence>
<dbReference type="GO" id="GO:0016740">
    <property type="term" value="F:transferase activity"/>
    <property type="evidence" value="ECO:0007669"/>
    <property type="project" value="UniProtKB-KW"/>
</dbReference>
<keyword evidence="4 5" id="KW-0472">Membrane</keyword>
<dbReference type="AlphaFoldDB" id="A0A328AZJ2"/>
<proteinExistence type="predicted"/>
<evidence type="ECO:0000256" key="3">
    <source>
        <dbReference type="ARBA" id="ARBA00022989"/>
    </source>
</evidence>
<keyword evidence="7" id="KW-1185">Reference proteome</keyword>
<name>A0A328AZJ2_9CAUL</name>
<evidence type="ECO:0000313" key="6">
    <source>
        <dbReference type="EMBL" id="RAK60017.1"/>
    </source>
</evidence>
<dbReference type="OrthoDB" id="7630838at2"/>